<reference evidence="1" key="1">
    <citation type="submission" date="2018-05" db="EMBL/GenBank/DDBJ databases">
        <authorList>
            <person name="Lanie J.A."/>
            <person name="Ng W.-L."/>
            <person name="Kazmierczak K.M."/>
            <person name="Andrzejewski T.M."/>
            <person name="Davidsen T.M."/>
            <person name="Wayne K.J."/>
            <person name="Tettelin H."/>
            <person name="Glass J.I."/>
            <person name="Rusch D."/>
            <person name="Podicherti R."/>
            <person name="Tsui H.-C.T."/>
            <person name="Winkler M.E."/>
        </authorList>
    </citation>
    <scope>NUCLEOTIDE SEQUENCE</scope>
    <source>
        <strain evidence="1">KNB</strain>
    </source>
</reference>
<dbReference type="AlphaFoldDB" id="A0A2X0SAX1"/>
<gene>
    <name evidence="1" type="ORF">NITFAB_0180</name>
</gene>
<sequence>MAGQFYRTSRDLAPGIQVAGMEAFIQWARSLHRHWVASRKQDLPRDPVAG</sequence>
<evidence type="ECO:0000313" key="1">
    <source>
        <dbReference type="EMBL" id="SPS04591.1"/>
    </source>
</evidence>
<proteinExistence type="predicted"/>
<accession>A0A2X0SAX1</accession>
<organism evidence="1">
    <name type="scientific">Candidatus Nitrotoga fabula</name>
    <dbReference type="NCBI Taxonomy" id="2182327"/>
    <lineage>
        <taxon>Bacteria</taxon>
        <taxon>Pseudomonadati</taxon>
        <taxon>Pseudomonadota</taxon>
        <taxon>Betaproteobacteria</taxon>
        <taxon>Nitrosomonadales</taxon>
        <taxon>Gallionellaceae</taxon>
        <taxon>Candidatus Nitrotoga</taxon>
    </lineage>
</organism>
<protein>
    <submittedName>
        <fullName evidence="1">Uncharacterized protein</fullName>
    </submittedName>
</protein>
<name>A0A2X0SAX1_9PROT</name>
<dbReference type="EMBL" id="LS423452">
    <property type="protein sequence ID" value="SPS04591.1"/>
    <property type="molecule type" value="Genomic_DNA"/>
</dbReference>